<protein>
    <submittedName>
        <fullName evidence="1">Uncharacterized protein</fullName>
    </submittedName>
</protein>
<reference evidence="1 2" key="1">
    <citation type="submission" date="2015-12" db="EMBL/GenBank/DDBJ databases">
        <title>Dictyostelia acquired genes for synthesis and detection of signals that induce cell-type specialization by lateral gene transfer from prokaryotes.</title>
        <authorList>
            <person name="Gloeckner G."/>
            <person name="Schaap P."/>
        </authorList>
    </citation>
    <scope>NUCLEOTIDE SEQUENCE [LARGE SCALE GENOMIC DNA]</scope>
    <source>
        <strain evidence="1 2">TK</strain>
    </source>
</reference>
<dbReference type="EMBL" id="LODT01000037">
    <property type="protein sequence ID" value="KYQ89915.1"/>
    <property type="molecule type" value="Genomic_DNA"/>
</dbReference>
<evidence type="ECO:0000313" key="2">
    <source>
        <dbReference type="Proteomes" id="UP000076078"/>
    </source>
</evidence>
<evidence type="ECO:0000313" key="1">
    <source>
        <dbReference type="EMBL" id="KYQ89915.1"/>
    </source>
</evidence>
<keyword evidence="2" id="KW-1185">Reference proteome</keyword>
<dbReference type="Proteomes" id="UP000076078">
    <property type="component" value="Unassembled WGS sequence"/>
</dbReference>
<gene>
    <name evidence="1" type="ORF">DLAC_08481</name>
</gene>
<proteinExistence type="predicted"/>
<comment type="caution">
    <text evidence="1">The sequence shown here is derived from an EMBL/GenBank/DDBJ whole genome shotgun (WGS) entry which is preliminary data.</text>
</comment>
<accession>A0A151Z7K5</accession>
<organism evidence="1 2">
    <name type="scientific">Tieghemostelium lacteum</name>
    <name type="common">Slime mold</name>
    <name type="synonym">Dictyostelium lacteum</name>
    <dbReference type="NCBI Taxonomy" id="361077"/>
    <lineage>
        <taxon>Eukaryota</taxon>
        <taxon>Amoebozoa</taxon>
        <taxon>Evosea</taxon>
        <taxon>Eumycetozoa</taxon>
        <taxon>Dictyostelia</taxon>
        <taxon>Dictyosteliales</taxon>
        <taxon>Raperosteliaceae</taxon>
        <taxon>Tieghemostelium</taxon>
    </lineage>
</organism>
<dbReference type="AlphaFoldDB" id="A0A151Z7K5"/>
<name>A0A151Z7K5_TIELA</name>
<dbReference type="InParanoid" id="A0A151Z7K5"/>
<sequence length="262" mass="30416">MFPDDILGQIILNEWIGQSALVNPYSLSNNIPLISKGNHPNIDFYYYDGSKDNLNTLIDILKSTYKGIKNVWLHFEDNDMVEEVIETLKEYLPSNNEINTINLENGLEIAKYLIQLNHPSIKKLILDILKPVDQDIAINLLKSFCTKNNHIQNFSTDIALNSLNLAEFIDTITEIIEKNHNIYCIELFLNVPKGSIFDTSSLSHSFERFEKTISKFYHYLDFINILIYGGIFQKTKDMDILNPFYNILSKYSILYNLKLKYL</sequence>